<sequence length="350" mass="36707">MAETSRPTIADVARRAGVSKGLVSFALNGRPGVSPASRERILDAARELGWSPSLRARSLSVGRSFACGLVIGRSPDVIAADPFFPSFIAGLEDVLSTSGQVLVLAAVTPGRHEEQTYRNLAHDKRVDGVILTDLRVADARVGLVEELGLAAVTLGVPDLASPFSSVSVDDGAGIRHAVEHLAELGHRDIAHVAGPEEMLHASRRARAFVETAEAHGMRGRVLTTDFSAAEGAAATRALLEGDAPPTAIVYSNDHMAVAGLGIAQRLGLTVPRDLSITGFDDTDLGRHLHPALTSVATDARAWGAVAARTLLEALAGTPATHLDLDEPTLVVRESTGPAPRRPRRSRGSTV</sequence>
<dbReference type="EMBL" id="JACCBV010000001">
    <property type="protein sequence ID" value="NYE21203.1"/>
    <property type="molecule type" value="Genomic_DNA"/>
</dbReference>
<dbReference type="Pfam" id="PF00356">
    <property type="entry name" value="LacI"/>
    <property type="match status" value="1"/>
</dbReference>
<dbReference type="PANTHER" id="PTHR30146">
    <property type="entry name" value="LACI-RELATED TRANSCRIPTIONAL REPRESSOR"/>
    <property type="match status" value="1"/>
</dbReference>
<feature type="domain" description="HTH lacI-type" evidence="5">
    <location>
        <begin position="7"/>
        <end position="61"/>
    </location>
</feature>
<evidence type="ECO:0000313" key="6">
    <source>
        <dbReference type="EMBL" id="NYE21203.1"/>
    </source>
</evidence>
<dbReference type="InterPro" id="IPR010982">
    <property type="entry name" value="Lambda_DNA-bd_dom_sf"/>
</dbReference>
<dbReference type="SUPFAM" id="SSF53822">
    <property type="entry name" value="Periplasmic binding protein-like I"/>
    <property type="match status" value="1"/>
</dbReference>
<proteinExistence type="predicted"/>
<dbReference type="CDD" id="cd01392">
    <property type="entry name" value="HTH_LacI"/>
    <property type="match status" value="1"/>
</dbReference>
<dbReference type="GO" id="GO:0000976">
    <property type="term" value="F:transcription cis-regulatory region binding"/>
    <property type="evidence" value="ECO:0007669"/>
    <property type="project" value="TreeGrafter"/>
</dbReference>
<reference evidence="6 7" key="1">
    <citation type="submission" date="2020-07" db="EMBL/GenBank/DDBJ databases">
        <title>Sequencing the genomes of 1000 actinobacteria strains.</title>
        <authorList>
            <person name="Klenk H.-P."/>
        </authorList>
    </citation>
    <scope>NUCLEOTIDE SEQUENCE [LARGE SCALE GENOMIC DNA]</scope>
    <source>
        <strain evidence="6 7">DSM 24662</strain>
    </source>
</reference>
<evidence type="ECO:0000256" key="1">
    <source>
        <dbReference type="ARBA" id="ARBA00023015"/>
    </source>
</evidence>
<evidence type="ECO:0000259" key="5">
    <source>
        <dbReference type="PROSITE" id="PS50932"/>
    </source>
</evidence>
<dbReference type="Proteomes" id="UP000576969">
    <property type="component" value="Unassembled WGS sequence"/>
</dbReference>
<evidence type="ECO:0000256" key="2">
    <source>
        <dbReference type="ARBA" id="ARBA00023125"/>
    </source>
</evidence>
<keyword evidence="7" id="KW-1185">Reference proteome</keyword>
<dbReference type="Pfam" id="PF13377">
    <property type="entry name" value="Peripla_BP_3"/>
    <property type="match status" value="1"/>
</dbReference>
<evidence type="ECO:0000313" key="7">
    <source>
        <dbReference type="Proteomes" id="UP000576969"/>
    </source>
</evidence>
<protein>
    <submittedName>
        <fullName evidence="6">DNA-binding LacI/PurR family transcriptional regulator</fullName>
    </submittedName>
</protein>
<accession>A0A7Y9KME4</accession>
<name>A0A7Y9KME4_9MICO</name>
<dbReference type="InterPro" id="IPR028082">
    <property type="entry name" value="Peripla_BP_I"/>
</dbReference>
<dbReference type="InterPro" id="IPR000843">
    <property type="entry name" value="HTH_LacI"/>
</dbReference>
<dbReference type="GO" id="GO:0003700">
    <property type="term" value="F:DNA-binding transcription factor activity"/>
    <property type="evidence" value="ECO:0007669"/>
    <property type="project" value="TreeGrafter"/>
</dbReference>
<feature type="region of interest" description="Disordered" evidence="4">
    <location>
        <begin position="329"/>
        <end position="350"/>
    </location>
</feature>
<comment type="caution">
    <text evidence="6">The sequence shown here is derived from an EMBL/GenBank/DDBJ whole genome shotgun (WGS) entry which is preliminary data.</text>
</comment>
<dbReference type="RefSeq" id="WP_179491679.1">
    <property type="nucleotide sequence ID" value="NZ_JACCBV010000001.1"/>
</dbReference>
<feature type="compositionally biased region" description="Basic residues" evidence="4">
    <location>
        <begin position="340"/>
        <end position="350"/>
    </location>
</feature>
<dbReference type="PANTHER" id="PTHR30146:SF155">
    <property type="entry name" value="ALANINE RACEMASE"/>
    <property type="match status" value="1"/>
</dbReference>
<dbReference type="SMART" id="SM00354">
    <property type="entry name" value="HTH_LACI"/>
    <property type="match status" value="1"/>
</dbReference>
<dbReference type="InterPro" id="IPR046335">
    <property type="entry name" value="LacI/GalR-like_sensor"/>
</dbReference>
<dbReference type="SUPFAM" id="SSF47413">
    <property type="entry name" value="lambda repressor-like DNA-binding domains"/>
    <property type="match status" value="1"/>
</dbReference>
<dbReference type="CDD" id="cd06267">
    <property type="entry name" value="PBP1_LacI_sugar_binding-like"/>
    <property type="match status" value="1"/>
</dbReference>
<dbReference type="AlphaFoldDB" id="A0A7Y9KME4"/>
<keyword evidence="1" id="KW-0805">Transcription regulation</keyword>
<evidence type="ECO:0000256" key="3">
    <source>
        <dbReference type="ARBA" id="ARBA00023163"/>
    </source>
</evidence>
<gene>
    <name evidence="6" type="ORF">BJ991_003231</name>
</gene>
<keyword evidence="3" id="KW-0804">Transcription</keyword>
<dbReference type="PROSITE" id="PS50932">
    <property type="entry name" value="HTH_LACI_2"/>
    <property type="match status" value="1"/>
</dbReference>
<dbReference type="Gene3D" id="1.10.260.40">
    <property type="entry name" value="lambda repressor-like DNA-binding domains"/>
    <property type="match status" value="1"/>
</dbReference>
<keyword evidence="2 6" id="KW-0238">DNA-binding</keyword>
<evidence type="ECO:0000256" key="4">
    <source>
        <dbReference type="SAM" id="MobiDB-lite"/>
    </source>
</evidence>
<dbReference type="Gene3D" id="3.40.50.2300">
    <property type="match status" value="2"/>
</dbReference>
<organism evidence="6 7">
    <name type="scientific">Microbacterium immunditiarum</name>
    <dbReference type="NCBI Taxonomy" id="337480"/>
    <lineage>
        <taxon>Bacteria</taxon>
        <taxon>Bacillati</taxon>
        <taxon>Actinomycetota</taxon>
        <taxon>Actinomycetes</taxon>
        <taxon>Micrococcales</taxon>
        <taxon>Microbacteriaceae</taxon>
        <taxon>Microbacterium</taxon>
    </lineage>
</organism>